<dbReference type="OrthoDB" id="10055784at2759"/>
<proteinExistence type="predicted"/>
<dbReference type="AlphaFoldDB" id="A0A6S7IRC3"/>
<accession>A0A6S7IRC3</accession>
<gene>
    <name evidence="1" type="ORF">PACLA_8A062240</name>
</gene>
<dbReference type="EMBL" id="CACRXK020010908">
    <property type="protein sequence ID" value="CAB4020337.1"/>
    <property type="molecule type" value="Genomic_DNA"/>
</dbReference>
<dbReference type="PANTHER" id="PTHR47331:SF1">
    <property type="entry name" value="GAG-LIKE PROTEIN"/>
    <property type="match status" value="1"/>
</dbReference>
<evidence type="ECO:0000313" key="1">
    <source>
        <dbReference type="EMBL" id="CAB4020337.1"/>
    </source>
</evidence>
<protein>
    <submittedName>
        <fullName evidence="1">Uncharacterized protein</fullName>
    </submittedName>
</protein>
<reference evidence="1" key="1">
    <citation type="submission" date="2020-04" db="EMBL/GenBank/DDBJ databases">
        <authorList>
            <person name="Alioto T."/>
            <person name="Alioto T."/>
            <person name="Gomez Garrido J."/>
        </authorList>
    </citation>
    <scope>NUCLEOTIDE SEQUENCE</scope>
    <source>
        <strain evidence="1">A484AB</strain>
    </source>
</reference>
<name>A0A6S7IRC3_PARCT</name>
<sequence length="309" mass="35420">MDGYSVTTYGLLDNASRGTIVDANLAKKLNVKTTKQSVAVTTVLGTQDCEFESELNVNERVLPNEIDCERYQHLADITMHQVELKQVSIIIGEDVKGAHIVQEVRVSETPECELYATRTALGWTIAGSVEVNGVLKKELSVNFLDTNNRLLNRQVEKFGEIETSGLRENDLTKTVSVEDCRAEDILHRSTKLRELDITVHETLFWTDSMIVLSYIHNTTKRFQTYVANRVNEIRELSEPTQWRHCPGELNPADDCSRGLDSQQYIEQERWLRDPEFLWNHRDSWPDQQVKEIPDGELEIKKKNDLCDSP</sequence>
<comment type="caution">
    <text evidence="1">The sequence shown here is derived from an EMBL/GenBank/DDBJ whole genome shotgun (WGS) entry which is preliminary data.</text>
</comment>
<dbReference type="PANTHER" id="PTHR47331">
    <property type="entry name" value="PHD-TYPE DOMAIN-CONTAINING PROTEIN"/>
    <property type="match status" value="1"/>
</dbReference>
<dbReference type="Proteomes" id="UP001152795">
    <property type="component" value="Unassembled WGS sequence"/>
</dbReference>
<keyword evidence="2" id="KW-1185">Reference proteome</keyword>
<evidence type="ECO:0000313" key="2">
    <source>
        <dbReference type="Proteomes" id="UP001152795"/>
    </source>
</evidence>
<organism evidence="1 2">
    <name type="scientific">Paramuricea clavata</name>
    <name type="common">Red gorgonian</name>
    <name type="synonym">Violescent sea-whip</name>
    <dbReference type="NCBI Taxonomy" id="317549"/>
    <lineage>
        <taxon>Eukaryota</taxon>
        <taxon>Metazoa</taxon>
        <taxon>Cnidaria</taxon>
        <taxon>Anthozoa</taxon>
        <taxon>Octocorallia</taxon>
        <taxon>Malacalcyonacea</taxon>
        <taxon>Plexauridae</taxon>
        <taxon>Paramuricea</taxon>
    </lineage>
</organism>